<dbReference type="Proteomes" id="UP000198701">
    <property type="component" value="Unassembled WGS sequence"/>
</dbReference>
<organism evidence="1 2">
    <name type="scientific">Cryobacterium psychrotolerans</name>
    <dbReference type="NCBI Taxonomy" id="386301"/>
    <lineage>
        <taxon>Bacteria</taxon>
        <taxon>Bacillati</taxon>
        <taxon>Actinomycetota</taxon>
        <taxon>Actinomycetes</taxon>
        <taxon>Micrococcales</taxon>
        <taxon>Microbacteriaceae</taxon>
        <taxon>Cryobacterium</taxon>
    </lineage>
</organism>
<dbReference type="OrthoDB" id="1350443at2"/>
<dbReference type="RefSeq" id="WP_092325341.1">
    <property type="nucleotide sequence ID" value="NZ_FNFU01000037.1"/>
</dbReference>
<dbReference type="AlphaFoldDB" id="A0A1G9HSG9"/>
<sequence>MNSAEILLTWPEEAREAAQLVVDRYGEPDEAQPSQLVWFEVGEWKRVVATREFWEHQFPAPHHDSVESVIDYRVPPEMFSALAEFDGSVVARRTMGEMAATCHDEEANRLALNLAHEIVTGDRDVTDARAYYSTEFVDARRKAPTPYMEKLNFVQAGQTVDADIRTISELELQQAAKEGQA</sequence>
<dbReference type="EMBL" id="FNFU01000037">
    <property type="protein sequence ID" value="SDL15947.1"/>
    <property type="molecule type" value="Genomic_DNA"/>
</dbReference>
<gene>
    <name evidence="1" type="ORF">SAMN05216282_1375</name>
</gene>
<protein>
    <submittedName>
        <fullName evidence="1">Uncharacterized protein</fullName>
    </submittedName>
</protein>
<reference evidence="1 2" key="1">
    <citation type="submission" date="2016-10" db="EMBL/GenBank/DDBJ databases">
        <authorList>
            <person name="de Groot N.N."/>
        </authorList>
    </citation>
    <scope>NUCLEOTIDE SEQUENCE [LARGE SCALE GENOMIC DNA]</scope>
    <source>
        <strain evidence="1 2">CGMCC 1.5382</strain>
    </source>
</reference>
<name>A0A1G9HSG9_9MICO</name>
<proteinExistence type="predicted"/>
<keyword evidence="2" id="KW-1185">Reference proteome</keyword>
<evidence type="ECO:0000313" key="1">
    <source>
        <dbReference type="EMBL" id="SDL15947.1"/>
    </source>
</evidence>
<accession>A0A1G9HSG9</accession>
<dbReference type="STRING" id="386301.SAMN05216282_1375"/>
<evidence type="ECO:0000313" key="2">
    <source>
        <dbReference type="Proteomes" id="UP000198701"/>
    </source>
</evidence>